<dbReference type="Proteomes" id="UP000054560">
    <property type="component" value="Unassembled WGS sequence"/>
</dbReference>
<evidence type="ECO:0000313" key="1">
    <source>
        <dbReference type="EMBL" id="KNC71915.1"/>
    </source>
</evidence>
<dbReference type="EMBL" id="KQ247873">
    <property type="protein sequence ID" value="KNC71915.1"/>
    <property type="molecule type" value="Genomic_DNA"/>
</dbReference>
<dbReference type="AlphaFoldDB" id="A0A0L0F5C0"/>
<sequence length="58" mass="6287">MGKSEFMGCICLNLQSLRPDVKEQGTYALDAWGDNVSVTGGITLSFKLIPAAKIDRVQ</sequence>
<reference evidence="1 2" key="1">
    <citation type="submission" date="2011-02" db="EMBL/GenBank/DDBJ databases">
        <title>The Genome Sequence of Sphaeroforma arctica JP610.</title>
        <authorList>
            <consortium name="The Broad Institute Genome Sequencing Platform"/>
            <person name="Russ C."/>
            <person name="Cuomo C."/>
            <person name="Young S.K."/>
            <person name="Zeng Q."/>
            <person name="Gargeya S."/>
            <person name="Alvarado L."/>
            <person name="Berlin A."/>
            <person name="Chapman S.B."/>
            <person name="Chen Z."/>
            <person name="Freedman E."/>
            <person name="Gellesch M."/>
            <person name="Goldberg J."/>
            <person name="Griggs A."/>
            <person name="Gujja S."/>
            <person name="Heilman E."/>
            <person name="Heiman D."/>
            <person name="Howarth C."/>
            <person name="Mehta T."/>
            <person name="Neiman D."/>
            <person name="Pearson M."/>
            <person name="Roberts A."/>
            <person name="Saif S."/>
            <person name="Shea T."/>
            <person name="Shenoy N."/>
            <person name="Sisk P."/>
            <person name="Stolte C."/>
            <person name="Sykes S."/>
            <person name="White J."/>
            <person name="Yandava C."/>
            <person name="Burger G."/>
            <person name="Gray M.W."/>
            <person name="Holland P.W.H."/>
            <person name="King N."/>
            <person name="Lang F.B.F."/>
            <person name="Roger A.J."/>
            <person name="Ruiz-Trillo I."/>
            <person name="Haas B."/>
            <person name="Nusbaum C."/>
            <person name="Birren B."/>
        </authorList>
    </citation>
    <scope>NUCLEOTIDE SEQUENCE [LARGE SCALE GENOMIC DNA]</scope>
    <source>
        <strain evidence="1 2">JP610</strain>
    </source>
</reference>
<proteinExistence type="predicted"/>
<keyword evidence="2" id="KW-1185">Reference proteome</keyword>
<organism evidence="1 2">
    <name type="scientific">Sphaeroforma arctica JP610</name>
    <dbReference type="NCBI Taxonomy" id="667725"/>
    <lineage>
        <taxon>Eukaryota</taxon>
        <taxon>Ichthyosporea</taxon>
        <taxon>Ichthyophonida</taxon>
        <taxon>Sphaeroforma</taxon>
    </lineage>
</organism>
<dbReference type="RefSeq" id="XP_014145817.1">
    <property type="nucleotide sequence ID" value="XM_014290342.1"/>
</dbReference>
<feature type="non-terminal residue" evidence="1">
    <location>
        <position position="58"/>
    </location>
</feature>
<name>A0A0L0F5C0_9EUKA</name>
<accession>A0A0L0F5C0</accession>
<protein>
    <submittedName>
        <fullName evidence="1">Uncharacterized protein</fullName>
    </submittedName>
</protein>
<gene>
    <name evidence="1" type="ORF">SARC_15540</name>
</gene>
<dbReference type="GeneID" id="25916044"/>
<evidence type="ECO:0000313" key="2">
    <source>
        <dbReference type="Proteomes" id="UP000054560"/>
    </source>
</evidence>